<protein>
    <submittedName>
        <fullName evidence="2">DUF3626 domain-containing protein</fullName>
    </submittedName>
</protein>
<reference evidence="2" key="1">
    <citation type="submission" date="2024-07" db="EMBL/GenBank/DDBJ databases">
        <authorList>
            <person name="Yu S.T."/>
        </authorList>
    </citation>
    <scope>NUCLEOTIDE SEQUENCE</scope>
    <source>
        <strain evidence="2">R35</strain>
    </source>
</reference>
<name>A0AB39SKE1_9ACTN</name>
<dbReference type="RefSeq" id="WP_369264549.1">
    <property type="nucleotide sequence ID" value="NZ_CP163440.1"/>
</dbReference>
<organism evidence="2">
    <name type="scientific">Streptomyces sp. R35</name>
    <dbReference type="NCBI Taxonomy" id="3238630"/>
    <lineage>
        <taxon>Bacteria</taxon>
        <taxon>Bacillati</taxon>
        <taxon>Actinomycetota</taxon>
        <taxon>Actinomycetes</taxon>
        <taxon>Kitasatosporales</taxon>
        <taxon>Streptomycetaceae</taxon>
        <taxon>Streptomyces</taxon>
    </lineage>
</organism>
<dbReference type="InterPro" id="IPR022074">
    <property type="entry name" value="DUF3626"/>
</dbReference>
<gene>
    <name evidence="2" type="ORF">AB5J50_46305</name>
</gene>
<sequence length="327" mass="35637">MDFGRVGTPPGNGGAAESRRAPVNGCRTPQERALRHVAAHSRGPALDPALRVTLNFHPDRLVHGLPILEALAQDGMYRSQFVTGTSNGGLTARPGGDRWRWESRIFGAAYDDAPAHERPVYGGLNFRRQLVGASPRFGSSHFRMTGEALRRATFCYPDSAAEPSAFGVASGMSLIELAEADEQDALNDYVEAQVHGQVVLARDMEALVLDASYRGTPVEAAALRLPCPVEWHTGYRLSVEELRRHPDFRGPEYVELGARIAEDGHLDPRIIGHAARTGRYELQDLKMVWHCLARFGAPQGAGTAVGGTLRESAPPTRSRRERMPSSG</sequence>
<feature type="region of interest" description="Disordered" evidence="1">
    <location>
        <begin position="1"/>
        <end position="24"/>
    </location>
</feature>
<accession>A0AB39SKE1</accession>
<dbReference type="Pfam" id="PF12294">
    <property type="entry name" value="DUF3626"/>
    <property type="match status" value="2"/>
</dbReference>
<feature type="region of interest" description="Disordered" evidence="1">
    <location>
        <begin position="301"/>
        <end position="327"/>
    </location>
</feature>
<dbReference type="EMBL" id="CP163440">
    <property type="protein sequence ID" value="XDQ67675.1"/>
    <property type="molecule type" value="Genomic_DNA"/>
</dbReference>
<proteinExistence type="predicted"/>
<dbReference type="AlphaFoldDB" id="A0AB39SKE1"/>
<evidence type="ECO:0000256" key="1">
    <source>
        <dbReference type="SAM" id="MobiDB-lite"/>
    </source>
</evidence>
<evidence type="ECO:0000313" key="2">
    <source>
        <dbReference type="EMBL" id="XDQ67675.1"/>
    </source>
</evidence>